<dbReference type="AlphaFoldDB" id="A0A1R3KM61"/>
<proteinExistence type="predicted"/>
<evidence type="ECO:0000313" key="1">
    <source>
        <dbReference type="EMBL" id="OMP08185.1"/>
    </source>
</evidence>
<feature type="non-terminal residue" evidence="1">
    <location>
        <position position="32"/>
    </location>
</feature>
<dbReference type="EMBL" id="AWWV01003932">
    <property type="protein sequence ID" value="OMP08185.1"/>
    <property type="molecule type" value="Genomic_DNA"/>
</dbReference>
<keyword evidence="2" id="KW-1185">Reference proteome</keyword>
<dbReference type="Proteomes" id="UP000188268">
    <property type="component" value="Unassembled WGS sequence"/>
</dbReference>
<protein>
    <submittedName>
        <fullName evidence="1">Uncharacterized protein</fullName>
    </submittedName>
</protein>
<dbReference type="Gramene" id="OMP08185">
    <property type="protein sequence ID" value="OMP08185"/>
    <property type="gene ID" value="CCACVL1_01148"/>
</dbReference>
<accession>A0A1R3KM61</accession>
<comment type="caution">
    <text evidence="1">The sequence shown here is derived from an EMBL/GenBank/DDBJ whole genome shotgun (WGS) entry which is preliminary data.</text>
</comment>
<evidence type="ECO:0000313" key="2">
    <source>
        <dbReference type="Proteomes" id="UP000188268"/>
    </source>
</evidence>
<gene>
    <name evidence="1" type="ORF">CCACVL1_01148</name>
</gene>
<name>A0A1R3KM61_COCAP</name>
<sequence>MPEFMLIILLFQGQIEYGLTLPIHVDYGSCSY</sequence>
<reference evidence="1 2" key="1">
    <citation type="submission" date="2013-09" db="EMBL/GenBank/DDBJ databases">
        <title>Corchorus capsularis genome sequencing.</title>
        <authorList>
            <person name="Alam M."/>
            <person name="Haque M.S."/>
            <person name="Islam M.S."/>
            <person name="Emdad E.M."/>
            <person name="Islam M.M."/>
            <person name="Ahmed B."/>
            <person name="Halim A."/>
            <person name="Hossen Q.M.M."/>
            <person name="Hossain M.Z."/>
            <person name="Ahmed R."/>
            <person name="Khan M.M."/>
            <person name="Islam R."/>
            <person name="Rashid M.M."/>
            <person name="Khan S.A."/>
            <person name="Rahman M.S."/>
            <person name="Alam M."/>
        </authorList>
    </citation>
    <scope>NUCLEOTIDE SEQUENCE [LARGE SCALE GENOMIC DNA]</scope>
    <source>
        <strain evidence="2">cv. CVL-1</strain>
        <tissue evidence="1">Whole seedling</tissue>
    </source>
</reference>
<organism evidence="1 2">
    <name type="scientific">Corchorus capsularis</name>
    <name type="common">Jute</name>
    <dbReference type="NCBI Taxonomy" id="210143"/>
    <lineage>
        <taxon>Eukaryota</taxon>
        <taxon>Viridiplantae</taxon>
        <taxon>Streptophyta</taxon>
        <taxon>Embryophyta</taxon>
        <taxon>Tracheophyta</taxon>
        <taxon>Spermatophyta</taxon>
        <taxon>Magnoliopsida</taxon>
        <taxon>eudicotyledons</taxon>
        <taxon>Gunneridae</taxon>
        <taxon>Pentapetalae</taxon>
        <taxon>rosids</taxon>
        <taxon>malvids</taxon>
        <taxon>Malvales</taxon>
        <taxon>Malvaceae</taxon>
        <taxon>Grewioideae</taxon>
        <taxon>Apeibeae</taxon>
        <taxon>Corchorus</taxon>
    </lineage>
</organism>